<dbReference type="Pfam" id="PF00345">
    <property type="entry name" value="PapD_N"/>
    <property type="match status" value="1"/>
</dbReference>
<dbReference type="OrthoDB" id="511700at2"/>
<dbReference type="Proteomes" id="UP000186308">
    <property type="component" value="Unassembled WGS sequence"/>
</dbReference>
<dbReference type="AlphaFoldDB" id="A0A8G2FDY9"/>
<evidence type="ECO:0000313" key="3">
    <source>
        <dbReference type="Proteomes" id="UP000186308"/>
    </source>
</evidence>
<evidence type="ECO:0000313" key="2">
    <source>
        <dbReference type="EMBL" id="SIQ71544.1"/>
    </source>
</evidence>
<dbReference type="InterPro" id="IPR008962">
    <property type="entry name" value="PapD-like_sf"/>
</dbReference>
<dbReference type="GO" id="GO:0071555">
    <property type="term" value="P:cell wall organization"/>
    <property type="evidence" value="ECO:0007669"/>
    <property type="project" value="InterPro"/>
</dbReference>
<proteinExistence type="predicted"/>
<dbReference type="PANTHER" id="PTHR30251:SF4">
    <property type="entry name" value="SLR1668 PROTEIN"/>
    <property type="match status" value="1"/>
</dbReference>
<accession>A0A8G2FDY9</accession>
<dbReference type="InterPro" id="IPR013783">
    <property type="entry name" value="Ig-like_fold"/>
</dbReference>
<dbReference type="PANTHER" id="PTHR30251">
    <property type="entry name" value="PILUS ASSEMBLY CHAPERONE"/>
    <property type="match status" value="1"/>
</dbReference>
<comment type="caution">
    <text evidence="2">The sequence shown here is derived from an EMBL/GenBank/DDBJ whole genome shotgun (WGS) entry which is preliminary data.</text>
</comment>
<gene>
    <name evidence="2" type="ORF">SAMN05421828_10883</name>
</gene>
<name>A0A8G2FDY9_ACIRU</name>
<evidence type="ECO:0000259" key="1">
    <source>
        <dbReference type="Pfam" id="PF00345"/>
    </source>
</evidence>
<dbReference type="Gene3D" id="2.60.40.10">
    <property type="entry name" value="Immunoglobulins"/>
    <property type="match status" value="1"/>
</dbReference>
<dbReference type="InterPro" id="IPR050643">
    <property type="entry name" value="Periplasmic_pilus_chap"/>
</dbReference>
<dbReference type="InterPro" id="IPR016147">
    <property type="entry name" value="Pili_assmbl_chaperone_N"/>
</dbReference>
<dbReference type="SUPFAM" id="SSF49354">
    <property type="entry name" value="PapD-like"/>
    <property type="match status" value="1"/>
</dbReference>
<protein>
    <submittedName>
        <fullName evidence="2">Fimbrial chaperone protein</fullName>
    </submittedName>
</protein>
<sequence length="282" mass="29800">MVIFRPFERGAGTLVALKAHGLVQRSLVALRVTIEDRSGGRRVLIGMVLLCSWAIAAPRAAAQTLAVSPVGVQFAPGQVSAMVTLANRGDMATSFQVRVMAWHQTADRVVVTGSLQPSAAGIIASPPLGTIGPGQTQTIRLLCIRPPVSRESVYRLIIDQLPPPASPGRVRLVLRMSLPVFAEPQGGTAPTVTWSVFSTSKGTMLEARNTGTRHVSLTDIRLASAGRTQAIGAGQLPYLLAGATRRWRIGPGLRLAVGMPVNITASTDSRIVLRQVTVVAAP</sequence>
<keyword evidence="3" id="KW-1185">Reference proteome</keyword>
<dbReference type="GO" id="GO:0030288">
    <property type="term" value="C:outer membrane-bounded periplasmic space"/>
    <property type="evidence" value="ECO:0007669"/>
    <property type="project" value="InterPro"/>
</dbReference>
<reference evidence="2 3" key="1">
    <citation type="submission" date="2017-01" db="EMBL/GenBank/DDBJ databases">
        <authorList>
            <person name="Varghese N."/>
            <person name="Submissions S."/>
        </authorList>
    </citation>
    <scope>NUCLEOTIDE SEQUENCE [LARGE SCALE GENOMIC DNA]</scope>
    <source>
        <strain evidence="2 3">ATCC 35905</strain>
    </source>
</reference>
<feature type="domain" description="Pili assembly chaperone N-terminal" evidence="1">
    <location>
        <begin position="67"/>
        <end position="186"/>
    </location>
</feature>
<dbReference type="EMBL" id="FTNE01000008">
    <property type="protein sequence ID" value="SIQ71544.1"/>
    <property type="molecule type" value="Genomic_DNA"/>
</dbReference>
<organism evidence="2 3">
    <name type="scientific">Acidiphilium rubrum</name>
    <dbReference type="NCBI Taxonomy" id="526"/>
    <lineage>
        <taxon>Bacteria</taxon>
        <taxon>Pseudomonadati</taxon>
        <taxon>Pseudomonadota</taxon>
        <taxon>Alphaproteobacteria</taxon>
        <taxon>Acetobacterales</taxon>
        <taxon>Acidocellaceae</taxon>
        <taxon>Acidiphilium</taxon>
    </lineage>
</organism>